<name>A0A5N6V1Y5_ASPTM</name>
<evidence type="ECO:0000313" key="2">
    <source>
        <dbReference type="EMBL" id="KAE8164945.1"/>
    </source>
</evidence>
<dbReference type="InterPro" id="IPR036047">
    <property type="entry name" value="F-box-like_dom_sf"/>
</dbReference>
<dbReference type="AlphaFoldDB" id="A0A5N6V1Y5"/>
<dbReference type="Proteomes" id="UP000326950">
    <property type="component" value="Unassembled WGS sequence"/>
</dbReference>
<organism evidence="2 3">
    <name type="scientific">Aspergillus tamarii</name>
    <dbReference type="NCBI Taxonomy" id="41984"/>
    <lineage>
        <taxon>Eukaryota</taxon>
        <taxon>Fungi</taxon>
        <taxon>Dikarya</taxon>
        <taxon>Ascomycota</taxon>
        <taxon>Pezizomycotina</taxon>
        <taxon>Eurotiomycetes</taxon>
        <taxon>Eurotiomycetidae</taxon>
        <taxon>Eurotiales</taxon>
        <taxon>Aspergillaceae</taxon>
        <taxon>Aspergillus</taxon>
        <taxon>Aspergillus subgen. Circumdati</taxon>
    </lineage>
</organism>
<proteinExistence type="predicted"/>
<protein>
    <recommendedName>
        <fullName evidence="1">F-box domain-containing protein</fullName>
    </recommendedName>
</protein>
<dbReference type="InterPro" id="IPR001810">
    <property type="entry name" value="F-box_dom"/>
</dbReference>
<gene>
    <name evidence="2" type="ORF">BDV40DRAFT_259541</name>
</gene>
<reference evidence="2 3" key="1">
    <citation type="submission" date="2019-04" db="EMBL/GenBank/DDBJ databases">
        <title>Friends and foes A comparative genomics study of 23 Aspergillus species from section Flavi.</title>
        <authorList>
            <consortium name="DOE Joint Genome Institute"/>
            <person name="Kjaerbolling I."/>
            <person name="Vesth T."/>
            <person name="Frisvad J.C."/>
            <person name="Nybo J.L."/>
            <person name="Theobald S."/>
            <person name="Kildgaard S."/>
            <person name="Isbrandt T."/>
            <person name="Kuo A."/>
            <person name="Sato A."/>
            <person name="Lyhne E.K."/>
            <person name="Kogle M.E."/>
            <person name="Wiebenga A."/>
            <person name="Kun R.S."/>
            <person name="Lubbers R.J."/>
            <person name="Makela M.R."/>
            <person name="Barry K."/>
            <person name="Chovatia M."/>
            <person name="Clum A."/>
            <person name="Daum C."/>
            <person name="Haridas S."/>
            <person name="He G."/>
            <person name="LaButti K."/>
            <person name="Lipzen A."/>
            <person name="Mondo S."/>
            <person name="Riley R."/>
            <person name="Salamov A."/>
            <person name="Simmons B.A."/>
            <person name="Magnuson J.K."/>
            <person name="Henrissat B."/>
            <person name="Mortensen U.H."/>
            <person name="Larsen T.O."/>
            <person name="Devries R.P."/>
            <person name="Grigoriev I.V."/>
            <person name="Machida M."/>
            <person name="Baker S.E."/>
            <person name="Andersen M.R."/>
        </authorList>
    </citation>
    <scope>NUCLEOTIDE SEQUENCE [LARGE SCALE GENOMIC DNA]</scope>
    <source>
        <strain evidence="2 3">CBS 117626</strain>
    </source>
</reference>
<feature type="domain" description="F-box" evidence="1">
    <location>
        <begin position="36"/>
        <end position="65"/>
    </location>
</feature>
<dbReference type="SUPFAM" id="SSF81383">
    <property type="entry name" value="F-box domain"/>
    <property type="match status" value="1"/>
</dbReference>
<dbReference type="Pfam" id="PF00646">
    <property type="entry name" value="F-box"/>
    <property type="match status" value="1"/>
</dbReference>
<evidence type="ECO:0000313" key="3">
    <source>
        <dbReference type="Proteomes" id="UP000326950"/>
    </source>
</evidence>
<evidence type="ECO:0000259" key="1">
    <source>
        <dbReference type="Pfam" id="PF00646"/>
    </source>
</evidence>
<sequence length="69" mass="7918">MLALLHMQQAIHHISAQLIKSHNLLQEAWELDIMGLQDLSVETVVVILRSLEVQDILNLRCVCRKHHTA</sequence>
<dbReference type="OrthoDB" id="20872at2759"/>
<accession>A0A5N6V1Y5</accession>
<dbReference type="EMBL" id="ML738604">
    <property type="protein sequence ID" value="KAE8164945.1"/>
    <property type="molecule type" value="Genomic_DNA"/>
</dbReference>
<keyword evidence="3" id="KW-1185">Reference proteome</keyword>